<gene>
    <name evidence="1" type="ORF">KQX54_016425</name>
</gene>
<keyword evidence="2" id="KW-1185">Reference proteome</keyword>
<dbReference type="EMBL" id="JAHXZJ010002982">
    <property type="protein sequence ID" value="KAH0535436.1"/>
    <property type="molecule type" value="Genomic_DNA"/>
</dbReference>
<dbReference type="AlphaFoldDB" id="A0AAV7HUQ2"/>
<organism evidence="1 2">
    <name type="scientific">Cotesia glomerata</name>
    <name type="common">Lepidopteran parasitic wasp</name>
    <name type="synonym">Apanteles glomeratus</name>
    <dbReference type="NCBI Taxonomy" id="32391"/>
    <lineage>
        <taxon>Eukaryota</taxon>
        <taxon>Metazoa</taxon>
        <taxon>Ecdysozoa</taxon>
        <taxon>Arthropoda</taxon>
        <taxon>Hexapoda</taxon>
        <taxon>Insecta</taxon>
        <taxon>Pterygota</taxon>
        <taxon>Neoptera</taxon>
        <taxon>Endopterygota</taxon>
        <taxon>Hymenoptera</taxon>
        <taxon>Apocrita</taxon>
        <taxon>Ichneumonoidea</taxon>
        <taxon>Braconidae</taxon>
        <taxon>Microgastrinae</taxon>
        <taxon>Cotesia</taxon>
    </lineage>
</organism>
<dbReference type="Proteomes" id="UP000826195">
    <property type="component" value="Unassembled WGS sequence"/>
</dbReference>
<comment type="caution">
    <text evidence="1">The sequence shown here is derived from an EMBL/GenBank/DDBJ whole genome shotgun (WGS) entry which is preliminary data.</text>
</comment>
<reference evidence="1 2" key="1">
    <citation type="journal article" date="2021" name="J. Hered.">
        <title>A chromosome-level genome assembly of the parasitoid wasp, Cotesia glomerata (Hymenoptera: Braconidae).</title>
        <authorList>
            <person name="Pinto B.J."/>
            <person name="Weis J.J."/>
            <person name="Gamble T."/>
            <person name="Ode P.J."/>
            <person name="Paul R."/>
            <person name="Zaspel J.M."/>
        </authorList>
    </citation>
    <scope>NUCLEOTIDE SEQUENCE [LARGE SCALE GENOMIC DNA]</scope>
    <source>
        <strain evidence="1">CgM1</strain>
    </source>
</reference>
<evidence type="ECO:0000313" key="2">
    <source>
        <dbReference type="Proteomes" id="UP000826195"/>
    </source>
</evidence>
<accession>A0AAV7HUQ2</accession>
<evidence type="ECO:0000313" key="1">
    <source>
        <dbReference type="EMBL" id="KAH0535436.1"/>
    </source>
</evidence>
<proteinExistence type="predicted"/>
<sequence length="87" mass="10140">MGIRYLGQRIRLTFTVYTSQFRGFSALNFLHLEKQEGSNQETYVVKTHACGHQLDGIWIDEEKKKRSFVLCSIEPNVSKPEIVYVCR</sequence>
<name>A0AAV7HUQ2_COTGL</name>
<protein>
    <submittedName>
        <fullName evidence="1">Uncharacterized protein</fullName>
    </submittedName>
</protein>